<dbReference type="GO" id="GO:0006310">
    <property type="term" value="P:DNA recombination"/>
    <property type="evidence" value="ECO:0007669"/>
    <property type="project" value="UniProtKB-KW"/>
</dbReference>
<evidence type="ECO:0000256" key="3">
    <source>
        <dbReference type="SAM" id="MobiDB-lite"/>
    </source>
</evidence>
<evidence type="ECO:0000313" key="4">
    <source>
        <dbReference type="EMBL" id="GGK32616.1"/>
    </source>
</evidence>
<dbReference type="RefSeq" id="WP_188826667.1">
    <property type="nucleotide sequence ID" value="NZ_BMMW01000001.1"/>
</dbReference>
<organism evidence="4 5">
    <name type="scientific">Nocardia camponoti</name>
    <dbReference type="NCBI Taxonomy" id="1616106"/>
    <lineage>
        <taxon>Bacteria</taxon>
        <taxon>Bacillati</taxon>
        <taxon>Actinomycetota</taxon>
        <taxon>Actinomycetes</taxon>
        <taxon>Mycobacteriales</taxon>
        <taxon>Nocardiaceae</taxon>
        <taxon>Nocardia</taxon>
    </lineage>
</organism>
<dbReference type="GO" id="GO:0015074">
    <property type="term" value="P:DNA integration"/>
    <property type="evidence" value="ECO:0007669"/>
    <property type="project" value="InterPro"/>
</dbReference>
<dbReference type="Proteomes" id="UP000612956">
    <property type="component" value="Unassembled WGS sequence"/>
</dbReference>
<dbReference type="GO" id="GO:0003677">
    <property type="term" value="F:DNA binding"/>
    <property type="evidence" value="ECO:0007669"/>
    <property type="project" value="UniProtKB-KW"/>
</dbReference>
<keyword evidence="1" id="KW-0238">DNA-binding</keyword>
<reference evidence="4" key="1">
    <citation type="journal article" date="2014" name="Int. J. Syst. Evol. Microbiol.">
        <title>Complete genome sequence of Corynebacterium casei LMG S-19264T (=DSM 44701T), isolated from a smear-ripened cheese.</title>
        <authorList>
            <consortium name="US DOE Joint Genome Institute (JGI-PGF)"/>
            <person name="Walter F."/>
            <person name="Albersmeier A."/>
            <person name="Kalinowski J."/>
            <person name="Ruckert C."/>
        </authorList>
    </citation>
    <scope>NUCLEOTIDE SEQUENCE</scope>
    <source>
        <strain evidence="4">CGMCC 4.7278</strain>
    </source>
</reference>
<comment type="caution">
    <text evidence="4">The sequence shown here is derived from an EMBL/GenBank/DDBJ whole genome shotgun (WGS) entry which is preliminary data.</text>
</comment>
<evidence type="ECO:0000256" key="1">
    <source>
        <dbReference type="ARBA" id="ARBA00023125"/>
    </source>
</evidence>
<evidence type="ECO:0000256" key="2">
    <source>
        <dbReference type="ARBA" id="ARBA00023172"/>
    </source>
</evidence>
<dbReference type="EMBL" id="BMMW01000001">
    <property type="protein sequence ID" value="GGK32616.1"/>
    <property type="molecule type" value="Genomic_DNA"/>
</dbReference>
<dbReference type="InterPro" id="IPR013762">
    <property type="entry name" value="Integrase-like_cat_sf"/>
</dbReference>
<feature type="compositionally biased region" description="Polar residues" evidence="3">
    <location>
        <begin position="11"/>
        <end position="26"/>
    </location>
</feature>
<proteinExistence type="predicted"/>
<evidence type="ECO:0000313" key="5">
    <source>
        <dbReference type="Proteomes" id="UP000612956"/>
    </source>
</evidence>
<accession>A0A917V3U0</accession>
<dbReference type="SUPFAM" id="SSF56349">
    <property type="entry name" value="DNA breaking-rejoining enzymes"/>
    <property type="match status" value="1"/>
</dbReference>
<feature type="region of interest" description="Disordered" evidence="3">
    <location>
        <begin position="1"/>
        <end position="26"/>
    </location>
</feature>
<dbReference type="InterPro" id="IPR010998">
    <property type="entry name" value="Integrase_recombinase_N"/>
</dbReference>
<keyword evidence="5" id="KW-1185">Reference proteome</keyword>
<keyword evidence="2" id="KW-0233">DNA recombination</keyword>
<sequence>MSGRPPRPVGTFSTPSKPRLQPNGSWRTTTRYYGAWRTTSIQRIGATANAATDRLAEAMRDFHEVPDNTPVTRTTTLMELARQLLTAMNQDPDIGPRLVEDYRREIEVSHAKCANPNTIKIENTVGHLQIWQATTGELDRHIKRITALGLRRKAKQHKLILRAMMQIAVRHDVLSTNPINGVDGFRRRRAPARGKVADMAALPAFRDQVRAWANGDEIPGTPAYVSGPTRDWAIVWVVDVITGTGVRPYEVFALLLDEIDLVAETPFLDVTGTLEHVPGVGWTRKPTPKTENGWRRILLPAHTIEAISDAIADLQVTQTPNPERVLFPARNGSFRNPNNFGRVWRAARGDNFAWVTPRTFRRGVATAVDSATGNPERAARQLGNTTAIAKTHYIDRPDTAPDNRDILEQWARGNPDERA</sequence>
<dbReference type="AlphaFoldDB" id="A0A917V3U0"/>
<dbReference type="Gene3D" id="1.10.150.130">
    <property type="match status" value="1"/>
</dbReference>
<name>A0A917V3U0_9NOCA</name>
<protein>
    <submittedName>
        <fullName evidence="4">Phage integrase</fullName>
    </submittedName>
</protein>
<reference evidence="4" key="2">
    <citation type="submission" date="2020-09" db="EMBL/GenBank/DDBJ databases">
        <authorList>
            <person name="Sun Q."/>
            <person name="Zhou Y."/>
        </authorList>
    </citation>
    <scope>NUCLEOTIDE SEQUENCE</scope>
    <source>
        <strain evidence="4">CGMCC 4.7278</strain>
    </source>
</reference>
<dbReference type="Gene3D" id="1.10.443.10">
    <property type="entry name" value="Intergrase catalytic core"/>
    <property type="match status" value="1"/>
</dbReference>
<gene>
    <name evidence="4" type="ORF">GCM10011591_00400</name>
</gene>
<dbReference type="InterPro" id="IPR011010">
    <property type="entry name" value="DNA_brk_join_enz"/>
</dbReference>